<feature type="domain" description="DUF835" evidence="2">
    <location>
        <begin position="125"/>
        <end position="243"/>
    </location>
</feature>
<protein>
    <recommendedName>
        <fullName evidence="2">DUF835 domain-containing protein</fullName>
    </recommendedName>
</protein>
<dbReference type="EMBL" id="CP000855">
    <property type="protein sequence ID" value="ACJ16529.1"/>
    <property type="molecule type" value="Genomic_DNA"/>
</dbReference>
<keyword evidence="4" id="KW-1185">Reference proteome</keyword>
<dbReference type="OrthoDB" id="86314at2157"/>
<dbReference type="PATRIC" id="fig|523850.10.peg.1049"/>
<gene>
    <name evidence="3" type="ordered locus">TON_1041</name>
</gene>
<keyword evidence="1" id="KW-0472">Membrane</keyword>
<dbReference type="eggNOG" id="arCOG03797">
    <property type="taxonomic scope" value="Archaea"/>
</dbReference>
<dbReference type="AlphaFoldDB" id="B6YWR6"/>
<proteinExistence type="predicted"/>
<dbReference type="HOGENOM" id="CLU_067022_0_0_2"/>
<name>B6YWR6_THEON</name>
<evidence type="ECO:0000313" key="3">
    <source>
        <dbReference type="EMBL" id="ACJ16529.1"/>
    </source>
</evidence>
<feature type="transmembrane region" description="Helical" evidence="1">
    <location>
        <begin position="76"/>
        <end position="93"/>
    </location>
</feature>
<keyword evidence="1" id="KW-1133">Transmembrane helix</keyword>
<dbReference type="Proteomes" id="UP000002727">
    <property type="component" value="Chromosome"/>
</dbReference>
<reference evidence="3 4" key="1">
    <citation type="journal article" date="2008" name="J. Bacteriol.">
        <title>The complete genome sequence of Thermococcus onnurineus NA1 reveals a mixed heterotrophic and carboxydotrophic metabolism.</title>
        <authorList>
            <person name="Lee H.S."/>
            <person name="Kang S.G."/>
            <person name="Bae S.S."/>
            <person name="Lim J.K."/>
            <person name="Cho Y."/>
            <person name="Kim Y.J."/>
            <person name="Jeon J.H."/>
            <person name="Cha S.S."/>
            <person name="Kwon K.K."/>
            <person name="Kim H.T."/>
            <person name="Park C.J."/>
            <person name="Lee H.W."/>
            <person name="Kim S.I."/>
            <person name="Chun J."/>
            <person name="Colwell R.R."/>
            <person name="Kim S.J."/>
            <person name="Lee J.H."/>
        </authorList>
    </citation>
    <scope>NUCLEOTIDE SEQUENCE [LARGE SCALE GENOMIC DNA]</scope>
    <source>
        <strain evidence="3 4">NA1</strain>
    </source>
</reference>
<evidence type="ECO:0000259" key="2">
    <source>
        <dbReference type="Pfam" id="PF05763"/>
    </source>
</evidence>
<accession>B6YWR6</accession>
<keyword evidence="1" id="KW-0812">Transmembrane</keyword>
<dbReference type="KEGG" id="ton:TON_1041"/>
<dbReference type="InterPro" id="IPR008553">
    <property type="entry name" value="DUF835"/>
</dbReference>
<sequence>MITYEHVKLVAEIVAFVSLTGVAYLLISIRRVLREFLGISVVRGIFLGVLIFWSGYLINVLNDIFPLELLKILDDVIATIGIGIIALSAVRVRKQIVMHVKPRVVLDGESGLHRGAYLVKPTSPQMILGLLSGKKVLVVTRRPQLYESLGVPYIWITNVDHPKAISPTRLAPLLHTIIESADKDTFVIFDGLNYLILQNGFESTIKFLMSLKDVLLEKGAGIVLIVDPETLEKKHIAMLEREFKWILK</sequence>
<organism evidence="3 4">
    <name type="scientific">Thermococcus onnurineus (strain NA1)</name>
    <dbReference type="NCBI Taxonomy" id="523850"/>
    <lineage>
        <taxon>Archaea</taxon>
        <taxon>Methanobacteriati</taxon>
        <taxon>Methanobacteriota</taxon>
        <taxon>Thermococci</taxon>
        <taxon>Thermococcales</taxon>
        <taxon>Thermococcaceae</taxon>
        <taxon>Thermococcus</taxon>
    </lineage>
</organism>
<feature type="transmembrane region" description="Helical" evidence="1">
    <location>
        <begin position="6"/>
        <end position="27"/>
    </location>
</feature>
<dbReference type="GeneID" id="7018061"/>
<evidence type="ECO:0000256" key="1">
    <source>
        <dbReference type="SAM" id="Phobius"/>
    </source>
</evidence>
<dbReference type="Pfam" id="PF05763">
    <property type="entry name" value="DUF835"/>
    <property type="match status" value="1"/>
</dbReference>
<feature type="transmembrane region" description="Helical" evidence="1">
    <location>
        <begin position="36"/>
        <end position="56"/>
    </location>
</feature>
<evidence type="ECO:0000313" key="4">
    <source>
        <dbReference type="Proteomes" id="UP000002727"/>
    </source>
</evidence>
<dbReference type="RefSeq" id="WP_012572001.1">
    <property type="nucleotide sequence ID" value="NC_011529.1"/>
</dbReference>